<accession>A0ABR7SKH3</accession>
<keyword evidence="3" id="KW-1185">Reference proteome</keyword>
<keyword evidence="1" id="KW-0812">Transmembrane</keyword>
<proteinExistence type="predicted"/>
<feature type="transmembrane region" description="Helical" evidence="1">
    <location>
        <begin position="23"/>
        <end position="41"/>
    </location>
</feature>
<evidence type="ECO:0000313" key="3">
    <source>
        <dbReference type="Proteomes" id="UP000642284"/>
    </source>
</evidence>
<dbReference type="EMBL" id="JACTVJ010000012">
    <property type="protein sequence ID" value="MBC9715927.1"/>
    <property type="molecule type" value="Genomic_DNA"/>
</dbReference>
<gene>
    <name evidence="2" type="ORF">H9Y04_25635</name>
</gene>
<name>A0ABR7SKH3_9ACTN</name>
<evidence type="ECO:0000313" key="2">
    <source>
        <dbReference type="EMBL" id="MBC9715927.1"/>
    </source>
</evidence>
<evidence type="ECO:0000256" key="1">
    <source>
        <dbReference type="SAM" id="Phobius"/>
    </source>
</evidence>
<evidence type="ECO:0008006" key="4">
    <source>
        <dbReference type="Google" id="ProtNLM"/>
    </source>
</evidence>
<keyword evidence="1" id="KW-0472">Membrane</keyword>
<keyword evidence="1" id="KW-1133">Transmembrane helix</keyword>
<organism evidence="2 3">
    <name type="scientific">Streptomyces polyasparticus</name>
    <dbReference type="NCBI Taxonomy" id="2767826"/>
    <lineage>
        <taxon>Bacteria</taxon>
        <taxon>Bacillati</taxon>
        <taxon>Actinomycetota</taxon>
        <taxon>Actinomycetes</taxon>
        <taxon>Kitasatosporales</taxon>
        <taxon>Streptomycetaceae</taxon>
        <taxon>Streptomyces</taxon>
    </lineage>
</organism>
<dbReference type="Proteomes" id="UP000642284">
    <property type="component" value="Unassembled WGS sequence"/>
</dbReference>
<protein>
    <recommendedName>
        <fullName evidence="4">Phosphatidate cytidylyltransferase</fullName>
    </recommendedName>
</protein>
<sequence length="48" mass="4998">MTALILVAAAVLGAVLVFGTGGHVVGWALIIAALIGLMTPVDRERFRH</sequence>
<dbReference type="RefSeq" id="WP_187816364.1">
    <property type="nucleotide sequence ID" value="NZ_JACTVJ010000012.1"/>
</dbReference>
<reference evidence="2 3" key="1">
    <citation type="submission" date="2020-08" db="EMBL/GenBank/DDBJ databases">
        <title>Genemic of Streptomyces polyaspartic.</title>
        <authorList>
            <person name="Liu W."/>
        </authorList>
    </citation>
    <scope>NUCLEOTIDE SEQUENCE [LARGE SCALE GENOMIC DNA]</scope>
    <source>
        <strain evidence="2 3">TRM66268-LWL</strain>
    </source>
</reference>
<comment type="caution">
    <text evidence="2">The sequence shown here is derived from an EMBL/GenBank/DDBJ whole genome shotgun (WGS) entry which is preliminary data.</text>
</comment>